<evidence type="ECO:0000313" key="3">
    <source>
        <dbReference type="Proteomes" id="UP001318682"/>
    </source>
</evidence>
<name>A0ABZ2BXF7_9RHOB</name>
<dbReference type="NCBIfam" id="TIGR04393">
    <property type="entry name" value="rpt_T5SS_PEPC"/>
    <property type="match status" value="1"/>
</dbReference>
<feature type="chain" id="PRO_5047039178" evidence="1">
    <location>
        <begin position="20"/>
        <end position="689"/>
    </location>
</feature>
<dbReference type="Proteomes" id="UP001318682">
    <property type="component" value="Chromosome"/>
</dbReference>
<dbReference type="InterPro" id="IPR030895">
    <property type="entry name" value="T5SS_PEPC_rpt"/>
</dbReference>
<accession>A0ABZ2BXF7</accession>
<dbReference type="EMBL" id="CP143423">
    <property type="protein sequence ID" value="WVX49857.1"/>
    <property type="molecule type" value="Genomic_DNA"/>
</dbReference>
<keyword evidence="3" id="KW-1185">Reference proteome</keyword>
<reference evidence="3" key="2">
    <citation type="submission" date="2024-01" db="EMBL/GenBank/DDBJ databases">
        <title>Roseobacter fucihabitans sp. nov., isolated from the brown alga Fucus spiralis.</title>
        <authorList>
            <person name="Hahnke S."/>
            <person name="Berger M."/>
            <person name="Schlingloff A."/>
            <person name="Athale I."/>
            <person name="Neumann-Schaal M."/>
            <person name="Adenaya A."/>
            <person name="Poehlein A."/>
            <person name="Daniel R."/>
            <person name="Pertersen J."/>
            <person name="Brinkhoff T."/>
        </authorList>
    </citation>
    <scope>NUCLEOTIDE SEQUENCE [LARGE SCALE GENOMIC DNA]</scope>
    <source>
        <strain evidence="3">B14</strain>
    </source>
</reference>
<dbReference type="RefSeq" id="WP_187429690.1">
    <property type="nucleotide sequence ID" value="NZ_CP143423.1"/>
</dbReference>
<feature type="signal peptide" evidence="1">
    <location>
        <begin position="1"/>
        <end position="19"/>
    </location>
</feature>
<evidence type="ECO:0000313" key="2">
    <source>
        <dbReference type="EMBL" id="WVX49857.1"/>
    </source>
</evidence>
<organism evidence="2 3">
    <name type="scientific">Roseobacter fucihabitans</name>
    <dbReference type="NCBI Taxonomy" id="1537242"/>
    <lineage>
        <taxon>Bacteria</taxon>
        <taxon>Pseudomonadati</taxon>
        <taxon>Pseudomonadota</taxon>
        <taxon>Alphaproteobacteria</taxon>
        <taxon>Rhodobacterales</taxon>
        <taxon>Roseobacteraceae</taxon>
        <taxon>Roseobacter</taxon>
    </lineage>
</organism>
<protein>
    <submittedName>
        <fullName evidence="2">Uncharacterized protein</fullName>
    </submittedName>
</protein>
<sequence>MKYQSVICCLLSTAAISTAASADVIVAGNGAFPLDLEENSINLSDNVVAGNSIIVNQVFQFFRDATIEVNSDRTIFNDFALGGVQTVGQTEISTSGNLAIGTAAGALPVVGYNGATGELIVTGPEARVEIGENAFIGSAFPEIIELDFGNEDIRDFEFSRENRNGGVGTITIKEGGSLQIGPDIDETTDNRGFMRIGEVVGKYTVNGLPQSVDINGPDAFNGVVTVTGAGSSAFSGDISIGNSVTDGTGHLRIRDSGKVTAQNLEFLGERNTPVNLAEYDQLREFGFEDDDLYADFGTTRIDFGSRVSVEGAGSELETGNLFVGLHRDLAAAEDINALTDKPVARLDVSAGGTVNVANGFGPVGVGAAGTGIVRIGDFGGTDSGLLSSLNLLDPLITKEFTDEFDGEVFVFEDEVSEAIFGSGGQLQIGESYIVSGSARQIEPGNGIVEVGKNGLLNVASSIDIGGHNPSLGFGFSDTESPNSKGELIVSDGGIVTVGQDFEFFGGFLKGQIDVDQGGRISGDGGTIVADVNLQGGTIAPGASPGRLDIDGNLTVTSGLLEFEIAGNEAGLFDQLFVSGSLLTPNGLDISISFLDEFLPSTDDVFDLFKVAGSASIFDTPELINFSVAGVPDSSAFLIDFISGVVSFAQSDTPVSAVPLPAGLPMLAKGLFAFGYIWRRKTKSTCTKAT</sequence>
<gene>
    <name evidence="2" type="ORF">ROLI_029520</name>
</gene>
<evidence type="ECO:0000256" key="1">
    <source>
        <dbReference type="SAM" id="SignalP"/>
    </source>
</evidence>
<proteinExistence type="predicted"/>
<reference evidence="2 3" key="1">
    <citation type="submission" date="2015-07" db="EMBL/GenBank/DDBJ databases">
        <authorList>
            <person name="Voget S."/>
            <person name="Dogs M."/>
            <person name="Brinkhoff T.H."/>
            <person name="Daniel R."/>
        </authorList>
    </citation>
    <scope>NUCLEOTIDE SEQUENCE [LARGE SCALE GENOMIC DNA]</scope>
    <source>
        <strain evidence="2 3">B14</strain>
    </source>
</reference>
<keyword evidence="1" id="KW-0732">Signal</keyword>